<comment type="function">
    <text evidence="7">May have a photoreceptor function.</text>
</comment>
<dbReference type="InterPro" id="IPR002081">
    <property type="entry name" value="Cryptochrome/DNA_photolyase_1"/>
</dbReference>
<evidence type="ECO:0000256" key="7">
    <source>
        <dbReference type="RuleBase" id="RU367151"/>
    </source>
</evidence>
<comment type="cofactor">
    <cofactor evidence="7">
        <name>(6R)-5,10-methylene-5,6,7,8-tetrahydrofolate</name>
        <dbReference type="ChEBI" id="CHEBI:15636"/>
    </cofactor>
    <text evidence="7">Binds 1 5,10-methenyltetrahydrofolate (MTHF) per subunit.</text>
</comment>
<dbReference type="InterPro" id="IPR014729">
    <property type="entry name" value="Rossmann-like_a/b/a_fold"/>
</dbReference>
<dbReference type="AlphaFoldDB" id="A0A317QA61"/>
<keyword evidence="9" id="KW-0456">Lyase</keyword>
<evidence type="ECO:0000256" key="5">
    <source>
        <dbReference type="ARBA" id="ARBA00022991"/>
    </source>
</evidence>
<keyword evidence="4 6" id="KW-0274">FAD</keyword>
<keyword evidence="3 6" id="KW-0285">Flavoprotein</keyword>
<dbReference type="EMBL" id="QGTT01000004">
    <property type="protein sequence ID" value="PWW14162.1"/>
    <property type="molecule type" value="Genomic_DNA"/>
</dbReference>
<dbReference type="GO" id="GO:0000719">
    <property type="term" value="P:photoreactive repair"/>
    <property type="evidence" value="ECO:0007669"/>
    <property type="project" value="TreeGrafter"/>
</dbReference>
<keyword evidence="10" id="KW-1185">Reference proteome</keyword>
<dbReference type="PRINTS" id="PR00147">
    <property type="entry name" value="DNAPHOTLYASE"/>
</dbReference>
<dbReference type="NCBIfam" id="TIGR02765">
    <property type="entry name" value="crypto_DASH"/>
    <property type="match status" value="1"/>
</dbReference>
<dbReference type="Gene3D" id="1.10.579.10">
    <property type="entry name" value="DNA Cyclobutane Dipyrimidine Photolyase, subunit A, domain 3"/>
    <property type="match status" value="1"/>
</dbReference>
<dbReference type="SUPFAM" id="SSF48173">
    <property type="entry name" value="Cryptochrome/photolyase FAD-binding domain"/>
    <property type="match status" value="1"/>
</dbReference>
<evidence type="ECO:0000256" key="3">
    <source>
        <dbReference type="ARBA" id="ARBA00022630"/>
    </source>
</evidence>
<feature type="domain" description="Photolyase/cryptochrome alpha/beta" evidence="8">
    <location>
        <begin position="5"/>
        <end position="137"/>
    </location>
</feature>
<gene>
    <name evidence="9" type="ORF">DET45_104101</name>
</gene>
<dbReference type="PROSITE" id="PS51645">
    <property type="entry name" value="PHR_CRY_ALPHA_BETA"/>
    <property type="match status" value="1"/>
</dbReference>
<dbReference type="OrthoDB" id="9772484at2"/>
<dbReference type="InterPro" id="IPR006050">
    <property type="entry name" value="DNA_photolyase_N"/>
</dbReference>
<dbReference type="Pfam" id="PF03441">
    <property type="entry name" value="FAD_binding_7"/>
    <property type="match status" value="1"/>
</dbReference>
<protein>
    <recommendedName>
        <fullName evidence="2 7">Cryptochrome DASH</fullName>
    </recommendedName>
</protein>
<dbReference type="InterPro" id="IPR014133">
    <property type="entry name" value="Cry_DASH"/>
</dbReference>
<dbReference type="RefSeq" id="WP_110075542.1">
    <property type="nucleotide sequence ID" value="NZ_QGTT01000004.1"/>
</dbReference>
<dbReference type="Pfam" id="PF00875">
    <property type="entry name" value="DNA_photolyase"/>
    <property type="match status" value="1"/>
</dbReference>
<dbReference type="Gene3D" id="3.40.50.620">
    <property type="entry name" value="HUPs"/>
    <property type="match status" value="1"/>
</dbReference>
<dbReference type="GO" id="GO:0003677">
    <property type="term" value="F:DNA binding"/>
    <property type="evidence" value="ECO:0007669"/>
    <property type="project" value="TreeGrafter"/>
</dbReference>
<name>A0A317QA61_9GAMM</name>
<dbReference type="GO" id="GO:0071949">
    <property type="term" value="F:FAD binding"/>
    <property type="evidence" value="ECO:0007669"/>
    <property type="project" value="TreeGrafter"/>
</dbReference>
<evidence type="ECO:0000256" key="4">
    <source>
        <dbReference type="ARBA" id="ARBA00022827"/>
    </source>
</evidence>
<feature type="binding site" evidence="6">
    <location>
        <begin position="292"/>
        <end position="300"/>
    </location>
    <ligand>
        <name>FAD</name>
        <dbReference type="ChEBI" id="CHEBI:57692"/>
    </ligand>
</feature>
<sequence>MAKHRVGLMWFEHDLRVQDHSLLRLAATETDQLICVYCVNPKWFSPNRYGLRSMGQHRWQFLQQSLRQLHQQLASLGQQLLVSYRPPLETIARLISQCGVDVLYRSEQAGYYEQQYWDIVRQRYPFLDYVQEHTHSLFEQAQLASLLQPFPSSFSKFRKALEQGAAGNRLIDAIATPFAAPASLPPPPAQLAKLAASLAPYTDLQLPTTPADTPLFDGGCEAGLIHLQAYFAAAHAQTYKQTRNSLDEFSHSTKFSPWLANGSLSPRQILAQLRLHEAQQGANDSTYWILFELLWREYFYWYARHYQQRLFAFAGISQRPPRTSFYAGRFQKWCQGNTPFPIVNACMKQLNATGYMSNRGRQLVASCLVHELGLDWRYGAAYFEQQLVDYEVAANWGNWQYLAGVGADPRGHRWFDLAKQTAQYDPQQEFIKRWQGDQFEQQLDHVDAADWPLS</sequence>
<dbReference type="SUPFAM" id="SSF52425">
    <property type="entry name" value="Cryptochrome/photolyase, N-terminal domain"/>
    <property type="match status" value="1"/>
</dbReference>
<dbReference type="InterPro" id="IPR036155">
    <property type="entry name" value="Crypto/Photolyase_N_sf"/>
</dbReference>
<keyword evidence="5 7" id="KW-0157">Chromophore</keyword>
<dbReference type="InterPro" id="IPR005101">
    <property type="entry name" value="Cryptochr/Photolyase_FAD-bd"/>
</dbReference>
<dbReference type="InterPro" id="IPR036134">
    <property type="entry name" value="Crypto/Photolyase_FAD-like_sf"/>
</dbReference>
<evidence type="ECO:0000313" key="10">
    <source>
        <dbReference type="Proteomes" id="UP000246964"/>
    </source>
</evidence>
<evidence type="ECO:0000313" key="9">
    <source>
        <dbReference type="EMBL" id="PWW14162.1"/>
    </source>
</evidence>
<organism evidence="9 10">
    <name type="scientific">Pseudidiomarina maritima</name>
    <dbReference type="NCBI Taxonomy" id="519453"/>
    <lineage>
        <taxon>Bacteria</taxon>
        <taxon>Pseudomonadati</taxon>
        <taxon>Pseudomonadota</taxon>
        <taxon>Gammaproteobacteria</taxon>
        <taxon>Alteromonadales</taxon>
        <taxon>Idiomarinaceae</taxon>
        <taxon>Pseudidiomarina</taxon>
    </lineage>
</organism>
<accession>A0A317QA61</accession>
<dbReference type="Gene3D" id="1.25.40.80">
    <property type="match status" value="1"/>
</dbReference>
<evidence type="ECO:0000256" key="6">
    <source>
        <dbReference type="PIRSR" id="PIRSR602081-1"/>
    </source>
</evidence>
<comment type="cofactor">
    <cofactor evidence="6 7">
        <name>FAD</name>
        <dbReference type="ChEBI" id="CHEBI:57692"/>
    </cofactor>
    <text evidence="6 7">Binds 1 FAD per subunit.</text>
</comment>
<dbReference type="Proteomes" id="UP000246964">
    <property type="component" value="Unassembled WGS sequence"/>
</dbReference>
<feature type="binding site" evidence="6">
    <location>
        <begin position="252"/>
        <end position="256"/>
    </location>
    <ligand>
        <name>FAD</name>
        <dbReference type="ChEBI" id="CHEBI:57692"/>
    </ligand>
</feature>
<evidence type="ECO:0000259" key="8">
    <source>
        <dbReference type="PROSITE" id="PS51645"/>
    </source>
</evidence>
<evidence type="ECO:0000256" key="1">
    <source>
        <dbReference type="ARBA" id="ARBA00005862"/>
    </source>
</evidence>
<reference evidence="9 10" key="1">
    <citation type="submission" date="2018-05" db="EMBL/GenBank/DDBJ databases">
        <title>Freshwater and sediment microbial communities from various areas in North America, analyzing microbe dynamics in response to fracking.</title>
        <authorList>
            <person name="Lamendella R."/>
        </authorList>
    </citation>
    <scope>NUCLEOTIDE SEQUENCE [LARGE SCALE GENOMIC DNA]</scope>
    <source>
        <strain evidence="9 10">125B1</strain>
    </source>
</reference>
<feature type="binding site" evidence="6">
    <location>
        <position position="239"/>
    </location>
    <ligand>
        <name>FAD</name>
        <dbReference type="ChEBI" id="CHEBI:57692"/>
    </ligand>
</feature>
<proteinExistence type="inferred from homology"/>
<dbReference type="PANTHER" id="PTHR11455">
    <property type="entry name" value="CRYPTOCHROME"/>
    <property type="match status" value="1"/>
</dbReference>
<evidence type="ECO:0000256" key="2">
    <source>
        <dbReference type="ARBA" id="ARBA00017881"/>
    </source>
</evidence>
<dbReference type="GO" id="GO:0003913">
    <property type="term" value="F:DNA photolyase activity"/>
    <property type="evidence" value="ECO:0007669"/>
    <property type="project" value="InterPro"/>
</dbReference>
<comment type="caution">
    <text evidence="9">The sequence shown here is derived from an EMBL/GenBank/DDBJ whole genome shotgun (WGS) entry which is preliminary data.</text>
</comment>
<dbReference type="PANTHER" id="PTHR11455:SF22">
    <property type="entry name" value="CRYPTOCHROME DASH"/>
    <property type="match status" value="1"/>
</dbReference>
<comment type="similarity">
    <text evidence="1 7">Belongs to the DNA photolyase class-1 family.</text>
</comment>